<evidence type="ECO:0000256" key="7">
    <source>
        <dbReference type="SAM" id="Coils"/>
    </source>
</evidence>
<dbReference type="GO" id="GO:0006260">
    <property type="term" value="P:DNA replication"/>
    <property type="evidence" value="ECO:0007669"/>
    <property type="project" value="UniProtKB-UniRule"/>
</dbReference>
<keyword evidence="5 6" id="KW-0539">Nucleus</keyword>
<dbReference type="Pfam" id="PF24882">
    <property type="entry name" value="WHD_ORC2"/>
    <property type="match status" value="1"/>
</dbReference>
<sequence>MSQLEGTGGGLRVKFVPDEEVLKHIADVPGPKVQKDKTQLTANIKTFVKKLENISDGEAQEILEERKYVAALGICAQDSMGNGSGVSGGEVYSFQTPKRSSKMAELASELAQTPGQSIALDHSECPEKTPKTPQSSSNEKRQFVSTPYRLRKRLAAPDPYIESESEYSASCSEEEDKEDQKEVNNVVSGQKTPAKTKAASISRSTSVKKNKGSKMSNLVEEYFEAHSSSKVLTSDRTLQKLRKKRLDQQTLRDLLEKASHAYTEEIEELNQQHESLFSKWMLQLHLGFNIVLYGLGSKRDLLEKFRTSLLHSSVHLVVNGYFPSITVRSILNSITEEVLDHIGTFRSPLDQLEFIIKRFQEDSSLELYVLIHNLDSQMLRGEKSQQILAQLSSLPSIYLIASIDHINAPLMWDQAKLRLYNWLWYETTTFSPYVEETSYENSLLVQQSGSLALSSLTHVLHSLTLNARGIFRLLARYQLENKDNTSYPGLSFQDFYQRCREAFLVNSDLTLRAQLTEFRDHKLIRTKRGADGVEYLLIPVDDSTLTDFLEKEDEEV</sequence>
<feature type="compositionally biased region" description="Basic and acidic residues" evidence="8">
    <location>
        <begin position="121"/>
        <end position="130"/>
    </location>
</feature>
<dbReference type="GO" id="GO:0005664">
    <property type="term" value="C:nuclear origin of replication recognition complex"/>
    <property type="evidence" value="ECO:0007669"/>
    <property type="project" value="UniProtKB-UniRule"/>
</dbReference>
<evidence type="ECO:0000313" key="11">
    <source>
        <dbReference type="EMBL" id="NXU56503.1"/>
    </source>
</evidence>
<evidence type="ECO:0000256" key="5">
    <source>
        <dbReference type="ARBA" id="ARBA00023242"/>
    </source>
</evidence>
<dbReference type="InterPro" id="IPR007220">
    <property type="entry name" value="ORC2"/>
</dbReference>
<dbReference type="Proteomes" id="UP000582182">
    <property type="component" value="Unassembled WGS sequence"/>
</dbReference>
<name>A0A7L3LSD2_9CHAR</name>
<dbReference type="EMBL" id="VZTY01026703">
    <property type="protein sequence ID" value="NXU56503.1"/>
    <property type="molecule type" value="Genomic_DNA"/>
</dbReference>
<feature type="domain" description="Origin recognition complex subunit 2 RecA-like" evidence="9">
    <location>
        <begin position="265"/>
        <end position="426"/>
    </location>
</feature>
<feature type="domain" description="Origin recognition complex subunit 2 winged-helix" evidence="10">
    <location>
        <begin position="483"/>
        <end position="543"/>
    </location>
</feature>
<evidence type="ECO:0000259" key="9">
    <source>
        <dbReference type="Pfam" id="PF04084"/>
    </source>
</evidence>
<proteinExistence type="inferred from homology"/>
<feature type="region of interest" description="Disordered" evidence="8">
    <location>
        <begin position="103"/>
        <end position="209"/>
    </location>
</feature>
<comment type="function">
    <text evidence="6">Component of the origin recognition complex (ORC) that binds origins of replication. DNA-binding is ATP-dependent. ORC is required to assemble the pre-replication complex necessary to initiate DNA replication.</text>
</comment>
<keyword evidence="12" id="KW-1185">Reference proteome</keyword>
<dbReference type="PANTHER" id="PTHR14052:SF0">
    <property type="entry name" value="ORIGIN RECOGNITION COMPLEX SUBUNIT 2"/>
    <property type="match status" value="1"/>
</dbReference>
<evidence type="ECO:0000259" key="10">
    <source>
        <dbReference type="Pfam" id="PF24882"/>
    </source>
</evidence>
<dbReference type="OrthoDB" id="20198at2759"/>
<dbReference type="PANTHER" id="PTHR14052">
    <property type="entry name" value="ORIGIN RECOGNITION COMPLEX SUBUNIT 2"/>
    <property type="match status" value="1"/>
</dbReference>
<comment type="subunit">
    <text evidence="6">Component of the origin recognition complex (ORC).</text>
</comment>
<comment type="subcellular location">
    <subcellularLocation>
        <location evidence="1 6">Nucleus</location>
    </subcellularLocation>
</comment>
<evidence type="ECO:0000256" key="6">
    <source>
        <dbReference type="RuleBase" id="RU368084"/>
    </source>
</evidence>
<dbReference type="AlphaFoldDB" id="A0A7L3LSD2"/>
<dbReference type="Pfam" id="PF04084">
    <property type="entry name" value="RecA-like_ORC2"/>
    <property type="match status" value="1"/>
</dbReference>
<evidence type="ECO:0000313" key="12">
    <source>
        <dbReference type="Proteomes" id="UP000582182"/>
    </source>
</evidence>
<evidence type="ECO:0000256" key="8">
    <source>
        <dbReference type="SAM" id="MobiDB-lite"/>
    </source>
</evidence>
<evidence type="ECO:0000256" key="1">
    <source>
        <dbReference type="ARBA" id="ARBA00004123"/>
    </source>
</evidence>
<feature type="non-terminal residue" evidence="11">
    <location>
        <position position="1"/>
    </location>
</feature>
<feature type="non-terminal residue" evidence="11">
    <location>
        <position position="556"/>
    </location>
</feature>
<evidence type="ECO:0000256" key="4">
    <source>
        <dbReference type="ARBA" id="ARBA00022705"/>
    </source>
</evidence>
<gene>
    <name evidence="11" type="primary">Orc2</name>
    <name evidence="11" type="ORF">TURVEL_R05520</name>
</gene>
<dbReference type="InterPro" id="IPR056772">
    <property type="entry name" value="RecA-like_ORC2"/>
</dbReference>
<evidence type="ECO:0000256" key="3">
    <source>
        <dbReference type="ARBA" id="ARBA00019080"/>
    </source>
</evidence>
<dbReference type="GO" id="GO:0003688">
    <property type="term" value="F:DNA replication origin binding"/>
    <property type="evidence" value="ECO:0007669"/>
    <property type="project" value="UniProtKB-UniRule"/>
</dbReference>
<reference evidence="11 12" key="1">
    <citation type="submission" date="2019-09" db="EMBL/GenBank/DDBJ databases">
        <title>Bird 10,000 Genomes (B10K) Project - Family phase.</title>
        <authorList>
            <person name="Zhang G."/>
        </authorList>
    </citation>
    <scope>NUCLEOTIDE SEQUENCE [LARGE SCALE GENOMIC DNA]</scope>
    <source>
        <strain evidence="11">B10K-DU-029-46</strain>
    </source>
</reference>
<comment type="caution">
    <text evidence="11">The sequence shown here is derived from an EMBL/GenBank/DDBJ whole genome shotgun (WGS) entry which is preliminary data.</text>
</comment>
<dbReference type="InterPro" id="IPR056773">
    <property type="entry name" value="WHD_ORC2"/>
</dbReference>
<feature type="compositionally biased region" description="Polar residues" evidence="8">
    <location>
        <begin position="183"/>
        <end position="205"/>
    </location>
</feature>
<feature type="coiled-coil region" evidence="7">
    <location>
        <begin position="252"/>
        <end position="279"/>
    </location>
</feature>
<protein>
    <recommendedName>
        <fullName evidence="3 6">Origin recognition complex subunit 2</fullName>
    </recommendedName>
</protein>
<keyword evidence="4 6" id="KW-0235">DNA replication</keyword>
<keyword evidence="7" id="KW-0175">Coiled coil</keyword>
<accession>A0A7L3LSD2</accession>
<evidence type="ECO:0000256" key="2">
    <source>
        <dbReference type="ARBA" id="ARBA00007421"/>
    </source>
</evidence>
<organism evidence="11 12">
    <name type="scientific">Turnix velox</name>
    <name type="common">Little buttonquail</name>
    <dbReference type="NCBI Taxonomy" id="2529409"/>
    <lineage>
        <taxon>Eukaryota</taxon>
        <taxon>Metazoa</taxon>
        <taxon>Chordata</taxon>
        <taxon>Craniata</taxon>
        <taxon>Vertebrata</taxon>
        <taxon>Euteleostomi</taxon>
        <taxon>Archelosauria</taxon>
        <taxon>Archosauria</taxon>
        <taxon>Dinosauria</taxon>
        <taxon>Saurischia</taxon>
        <taxon>Theropoda</taxon>
        <taxon>Coelurosauria</taxon>
        <taxon>Aves</taxon>
        <taxon>Neognathae</taxon>
        <taxon>Neoaves</taxon>
        <taxon>Charadriiformes</taxon>
        <taxon>Turnicidae</taxon>
        <taxon>Turnix</taxon>
    </lineage>
</organism>
<comment type="similarity">
    <text evidence="2 6">Belongs to the ORC2 family.</text>
</comment>